<evidence type="ECO:0000313" key="2">
    <source>
        <dbReference type="EMBL" id="CAH0542797.1"/>
    </source>
</evidence>
<gene>
    <name evidence="2" type="ORF">VMF7928_04210</name>
</gene>
<organism evidence="2 3">
    <name type="scientific">Vibrio marisflavi CECT 7928</name>
    <dbReference type="NCBI Taxonomy" id="634439"/>
    <lineage>
        <taxon>Bacteria</taxon>
        <taxon>Pseudomonadati</taxon>
        <taxon>Pseudomonadota</taxon>
        <taxon>Gammaproteobacteria</taxon>
        <taxon>Vibrionales</taxon>
        <taxon>Vibrionaceae</taxon>
        <taxon>Vibrio</taxon>
    </lineage>
</organism>
<protein>
    <submittedName>
        <fullName evidence="2">Uncharacterized protein</fullName>
    </submittedName>
</protein>
<sequence length="74" mass="8548">MANSKVSIFYLFTSWLLTGFIVSTLAIFHPKNIVHFLLKLGISLTFVTRRELCVVFLISLSVFILLLILMTWKK</sequence>
<feature type="transmembrane region" description="Helical" evidence="1">
    <location>
        <begin position="6"/>
        <end position="28"/>
    </location>
</feature>
<evidence type="ECO:0000313" key="3">
    <source>
        <dbReference type="Proteomes" id="UP000838748"/>
    </source>
</evidence>
<comment type="caution">
    <text evidence="2">The sequence shown here is derived from an EMBL/GenBank/DDBJ whole genome shotgun (WGS) entry which is preliminary data.</text>
</comment>
<dbReference type="Proteomes" id="UP000838748">
    <property type="component" value="Unassembled WGS sequence"/>
</dbReference>
<name>A0ABM9A9P7_9VIBR</name>
<feature type="transmembrane region" description="Helical" evidence="1">
    <location>
        <begin position="52"/>
        <end position="72"/>
    </location>
</feature>
<dbReference type="RefSeq" id="WP_237363688.1">
    <property type="nucleotide sequence ID" value="NZ_CAKLDM010000003.1"/>
</dbReference>
<reference evidence="2" key="1">
    <citation type="submission" date="2021-11" db="EMBL/GenBank/DDBJ databases">
        <authorList>
            <person name="Rodrigo-Torres L."/>
            <person name="Arahal R. D."/>
            <person name="Lucena T."/>
        </authorList>
    </citation>
    <scope>NUCLEOTIDE SEQUENCE</scope>
    <source>
        <strain evidence="2">CECT 7928</strain>
    </source>
</reference>
<keyword evidence="1" id="KW-0812">Transmembrane</keyword>
<evidence type="ECO:0000256" key="1">
    <source>
        <dbReference type="SAM" id="Phobius"/>
    </source>
</evidence>
<dbReference type="EMBL" id="CAKLDM010000003">
    <property type="protein sequence ID" value="CAH0542797.1"/>
    <property type="molecule type" value="Genomic_DNA"/>
</dbReference>
<proteinExistence type="predicted"/>
<keyword evidence="1" id="KW-0472">Membrane</keyword>
<keyword evidence="1" id="KW-1133">Transmembrane helix</keyword>
<keyword evidence="3" id="KW-1185">Reference proteome</keyword>
<accession>A0ABM9A9P7</accession>